<dbReference type="InterPro" id="IPR050348">
    <property type="entry name" value="Protein-Tyr_Phosphatase"/>
</dbReference>
<dbReference type="InterPro" id="IPR036770">
    <property type="entry name" value="Ankyrin_rpt-contain_sf"/>
</dbReference>
<dbReference type="Proteomes" id="UP001159363">
    <property type="component" value="Chromosome 9"/>
</dbReference>
<dbReference type="PROSITE" id="PS50055">
    <property type="entry name" value="TYR_PHOSPHATASE_PTP"/>
    <property type="match status" value="1"/>
</dbReference>
<reference evidence="2 3" key="1">
    <citation type="submission" date="2023-02" db="EMBL/GenBank/DDBJ databases">
        <title>LHISI_Scaffold_Assembly.</title>
        <authorList>
            <person name="Stuart O.P."/>
            <person name="Cleave R."/>
            <person name="Magrath M.J.L."/>
            <person name="Mikheyev A.S."/>
        </authorList>
    </citation>
    <scope>NUCLEOTIDE SEQUENCE [LARGE SCALE GENOMIC DNA]</scope>
    <source>
        <strain evidence="2">Daus_M_001</strain>
        <tissue evidence="2">Leg muscle</tissue>
    </source>
</reference>
<accession>A0ABQ9GR50</accession>
<dbReference type="InterPro" id="IPR000242">
    <property type="entry name" value="PTP_cat"/>
</dbReference>
<sequence>MLVDLGADLNASENRGGNTVLHQVVYRKNYKLAKWLCRQPNINMQKHYIHANWIDGFEDEKKLIAIQGPMKNTVAEFWKMVWQ</sequence>
<dbReference type="Gene3D" id="3.90.190.10">
    <property type="entry name" value="Protein tyrosine phosphatase superfamily"/>
    <property type="match status" value="1"/>
</dbReference>
<dbReference type="InterPro" id="IPR029021">
    <property type="entry name" value="Prot-tyrosine_phosphatase-like"/>
</dbReference>
<proteinExistence type="predicted"/>
<evidence type="ECO:0000313" key="3">
    <source>
        <dbReference type="Proteomes" id="UP001159363"/>
    </source>
</evidence>
<evidence type="ECO:0000259" key="1">
    <source>
        <dbReference type="PROSITE" id="PS50055"/>
    </source>
</evidence>
<dbReference type="PANTHER" id="PTHR19134">
    <property type="entry name" value="RECEPTOR-TYPE TYROSINE-PROTEIN PHOSPHATASE"/>
    <property type="match status" value="1"/>
</dbReference>
<comment type="caution">
    <text evidence="2">The sequence shown here is derived from an EMBL/GenBank/DDBJ whole genome shotgun (WGS) entry which is preliminary data.</text>
</comment>
<keyword evidence="3" id="KW-1185">Reference proteome</keyword>
<dbReference type="Pfam" id="PF13637">
    <property type="entry name" value="Ank_4"/>
    <property type="match status" value="1"/>
</dbReference>
<gene>
    <name evidence="2" type="ORF">PR048_025345</name>
</gene>
<organism evidence="2 3">
    <name type="scientific">Dryococelus australis</name>
    <dbReference type="NCBI Taxonomy" id="614101"/>
    <lineage>
        <taxon>Eukaryota</taxon>
        <taxon>Metazoa</taxon>
        <taxon>Ecdysozoa</taxon>
        <taxon>Arthropoda</taxon>
        <taxon>Hexapoda</taxon>
        <taxon>Insecta</taxon>
        <taxon>Pterygota</taxon>
        <taxon>Neoptera</taxon>
        <taxon>Polyneoptera</taxon>
        <taxon>Phasmatodea</taxon>
        <taxon>Verophasmatodea</taxon>
        <taxon>Anareolatae</taxon>
        <taxon>Phasmatidae</taxon>
        <taxon>Eurycanthinae</taxon>
        <taxon>Dryococelus</taxon>
    </lineage>
</organism>
<dbReference type="PANTHER" id="PTHR19134:SF449">
    <property type="entry name" value="TYROSINE-PROTEIN PHOSPHATASE 1"/>
    <property type="match status" value="1"/>
</dbReference>
<dbReference type="SUPFAM" id="SSF52799">
    <property type="entry name" value="(Phosphotyrosine protein) phosphatases II"/>
    <property type="match status" value="1"/>
</dbReference>
<feature type="domain" description="Tyrosine-protein phosphatase" evidence="1">
    <location>
        <begin position="10"/>
        <end position="83"/>
    </location>
</feature>
<dbReference type="InterPro" id="IPR002110">
    <property type="entry name" value="Ankyrin_rpt"/>
</dbReference>
<evidence type="ECO:0000313" key="2">
    <source>
        <dbReference type="EMBL" id="KAJ8874485.1"/>
    </source>
</evidence>
<name>A0ABQ9GR50_9NEOP</name>
<dbReference type="Pfam" id="PF00102">
    <property type="entry name" value="Y_phosphatase"/>
    <property type="match status" value="1"/>
</dbReference>
<dbReference type="SUPFAM" id="SSF48403">
    <property type="entry name" value="Ankyrin repeat"/>
    <property type="match status" value="1"/>
</dbReference>
<dbReference type="EMBL" id="JARBHB010000010">
    <property type="protein sequence ID" value="KAJ8874485.1"/>
    <property type="molecule type" value="Genomic_DNA"/>
</dbReference>
<protein>
    <recommendedName>
        <fullName evidence="1">Tyrosine-protein phosphatase domain-containing protein</fullName>
    </recommendedName>
</protein>
<dbReference type="PRINTS" id="PR00700">
    <property type="entry name" value="PRTYPHPHTASE"/>
</dbReference>